<dbReference type="NCBIfam" id="NF005914">
    <property type="entry name" value="PRK07907.1"/>
    <property type="match status" value="1"/>
</dbReference>
<feature type="domain" description="Peptidase M20 dimerisation" evidence="4">
    <location>
        <begin position="194"/>
        <end position="352"/>
    </location>
</feature>
<dbReference type="NCBIfam" id="NF006053">
    <property type="entry name" value="PRK08201.1"/>
    <property type="match status" value="1"/>
</dbReference>
<organism evidence="5">
    <name type="scientific">Eiseniibacteriota bacterium</name>
    <dbReference type="NCBI Taxonomy" id="2212470"/>
    <lineage>
        <taxon>Bacteria</taxon>
        <taxon>Candidatus Eiseniibacteriota</taxon>
    </lineage>
</organism>
<dbReference type="Pfam" id="PF01546">
    <property type="entry name" value="Peptidase_M20"/>
    <property type="match status" value="1"/>
</dbReference>
<dbReference type="AlphaFoldDB" id="A0A832I193"/>
<proteinExistence type="predicted"/>
<dbReference type="InterPro" id="IPR011650">
    <property type="entry name" value="Peptidase_M20_dimer"/>
</dbReference>
<dbReference type="GO" id="GO:0046872">
    <property type="term" value="F:metal ion binding"/>
    <property type="evidence" value="ECO:0007669"/>
    <property type="project" value="UniProtKB-KW"/>
</dbReference>
<gene>
    <name evidence="5" type="ORF">ENR23_00150</name>
</gene>
<evidence type="ECO:0000313" key="5">
    <source>
        <dbReference type="EMBL" id="HGZ41839.1"/>
    </source>
</evidence>
<dbReference type="Pfam" id="PF07687">
    <property type="entry name" value="M20_dimer"/>
    <property type="match status" value="1"/>
</dbReference>
<dbReference type="SUPFAM" id="SSF53187">
    <property type="entry name" value="Zn-dependent exopeptidases"/>
    <property type="match status" value="1"/>
</dbReference>
<dbReference type="PANTHER" id="PTHR43270">
    <property type="entry name" value="BETA-ALA-HIS DIPEPTIDASE"/>
    <property type="match status" value="1"/>
</dbReference>
<protein>
    <submittedName>
        <fullName evidence="5">Dipeptidase</fullName>
    </submittedName>
</protein>
<dbReference type="NCBIfam" id="NF006579">
    <property type="entry name" value="PRK09104.1"/>
    <property type="match status" value="1"/>
</dbReference>
<dbReference type="GO" id="GO:0008233">
    <property type="term" value="F:peptidase activity"/>
    <property type="evidence" value="ECO:0007669"/>
    <property type="project" value="UniProtKB-KW"/>
</dbReference>
<reference evidence="5" key="1">
    <citation type="journal article" date="2020" name="mSystems">
        <title>Genome- and Community-Level Interaction Insights into Carbon Utilization and Element Cycling Functions of Hydrothermarchaeota in Hydrothermal Sediment.</title>
        <authorList>
            <person name="Zhou Z."/>
            <person name="Liu Y."/>
            <person name="Xu W."/>
            <person name="Pan J."/>
            <person name="Luo Z.H."/>
            <person name="Li M."/>
        </authorList>
    </citation>
    <scope>NUCLEOTIDE SEQUENCE [LARGE SCALE GENOMIC DNA]</scope>
    <source>
        <strain evidence="5">SpSt-381</strain>
    </source>
</reference>
<dbReference type="CDD" id="cd05680">
    <property type="entry name" value="M20_dipept_like"/>
    <property type="match status" value="1"/>
</dbReference>
<comment type="caution">
    <text evidence="5">The sequence shown here is derived from an EMBL/GenBank/DDBJ whole genome shotgun (WGS) entry which is preliminary data.</text>
</comment>
<dbReference type="Gene3D" id="3.40.630.10">
    <property type="entry name" value="Zn peptidases"/>
    <property type="match status" value="1"/>
</dbReference>
<dbReference type="Gene3D" id="3.30.70.360">
    <property type="match status" value="1"/>
</dbReference>
<accession>A0A832I193</accession>
<keyword evidence="1" id="KW-0645">Protease</keyword>
<name>A0A832I193_UNCEI</name>
<evidence type="ECO:0000256" key="3">
    <source>
        <dbReference type="ARBA" id="ARBA00022801"/>
    </source>
</evidence>
<evidence type="ECO:0000256" key="1">
    <source>
        <dbReference type="ARBA" id="ARBA00022670"/>
    </source>
</evidence>
<dbReference type="InterPro" id="IPR002933">
    <property type="entry name" value="Peptidase_M20"/>
</dbReference>
<dbReference type="EMBL" id="DSQF01000001">
    <property type="protein sequence ID" value="HGZ41839.1"/>
    <property type="molecule type" value="Genomic_DNA"/>
</dbReference>
<evidence type="ECO:0000259" key="4">
    <source>
        <dbReference type="Pfam" id="PF07687"/>
    </source>
</evidence>
<dbReference type="InterPro" id="IPR051458">
    <property type="entry name" value="Cyt/Met_Dipeptidase"/>
</dbReference>
<keyword evidence="3" id="KW-0378">Hydrolase</keyword>
<evidence type="ECO:0000256" key="2">
    <source>
        <dbReference type="ARBA" id="ARBA00022723"/>
    </source>
</evidence>
<dbReference type="PANTHER" id="PTHR43270:SF12">
    <property type="entry name" value="SUCCINYL-DIAMINOPIMELATE DESUCCINYLASE"/>
    <property type="match status" value="1"/>
</dbReference>
<dbReference type="GO" id="GO:0006508">
    <property type="term" value="P:proteolysis"/>
    <property type="evidence" value="ECO:0007669"/>
    <property type="project" value="UniProtKB-KW"/>
</dbReference>
<keyword evidence="2" id="KW-0479">Metal-binding</keyword>
<sequence>MDALTQYLEQHRDRFVEDLKAALRIPSVSARSEHKADCARCAQHLADHLRSLGMTRVEVVPTAGHPVVFAEWLGAPGRPTALLYGHYDVQPPDPLELWKSPPFEPEVRDGKLYARGAVDDKGQVYMHLKAIEAHMKVHGRLPINLKVVLEGEEETGSVHLEPFLRQRRAELDADVILVSDTAMLGPDRPALTYALRGILYTQVEVVGPKSDLHSGHFGGAVMNPANALASIIARLHDADGRITVPGFYDAVRPVSDAERRMLAEAGFDEAGYLAEAGAPQPWGEKGWTTLERIAIRPTLDVNGMWSGYTGEGSKTVLPSFAAAKISMRLVPDQDPDALFPAFEAHVRALAPPSVTVTVKNLHGGTPWITDPGHPMLQCARRALARAWSRPPAMMREGGSIPVMATFQHTHGLPAILMGFGLDDDNVHAPNEKFSLSSYFGGMKSVAYLYEELAKGA</sequence>